<dbReference type="EMBL" id="JBGFUD010000272">
    <property type="protein sequence ID" value="MFH4974142.1"/>
    <property type="molecule type" value="Genomic_DNA"/>
</dbReference>
<dbReference type="GO" id="GO:0006259">
    <property type="term" value="P:DNA metabolic process"/>
    <property type="evidence" value="ECO:0007669"/>
    <property type="project" value="UniProtKB-ARBA"/>
</dbReference>
<gene>
    <name evidence="3" type="ORF">AB6A40_000851</name>
</gene>
<dbReference type="InterPro" id="IPR004947">
    <property type="entry name" value="DNase_II"/>
</dbReference>
<keyword evidence="2" id="KW-0378">Hydrolase</keyword>
<reference evidence="3 4" key="1">
    <citation type="submission" date="2024-08" db="EMBL/GenBank/DDBJ databases">
        <title>Gnathostoma spinigerum genome.</title>
        <authorList>
            <person name="Gonzalez-Bertolin B."/>
            <person name="Monzon S."/>
            <person name="Zaballos A."/>
            <person name="Jimenez P."/>
            <person name="Dekumyoy P."/>
            <person name="Varona S."/>
            <person name="Cuesta I."/>
            <person name="Sumanam S."/>
            <person name="Adisakwattana P."/>
            <person name="Gasser R.B."/>
            <person name="Hernandez-Gonzalez A."/>
            <person name="Young N.D."/>
            <person name="Perteguer M.J."/>
        </authorList>
    </citation>
    <scope>NUCLEOTIDE SEQUENCE [LARGE SCALE GENOMIC DNA]</scope>
    <source>
        <strain evidence="3">AL3</strain>
        <tissue evidence="3">Liver</tissue>
    </source>
</reference>
<sequence>MKASQLNALGTQLVYMFPSIYKSNIPTSLAVRYPMLQTLLSEKKLKGFVKTVDEQKSIIPIKSAKNVVFTSIVKSRRFGGDLYSEIVAKYLKSDLEVEVWRRGAKNLESSCKKPAVKNILELKIGAIAFPTTKDHSKWAVTVGKDRKSNAICIGDINRQESQFRRGGGTTCLESKVIRKLFKNTVNMVENCD</sequence>
<dbReference type="CDD" id="cd09121">
    <property type="entry name" value="PLDc_DNaseII_2"/>
    <property type="match status" value="1"/>
</dbReference>
<organism evidence="3 4">
    <name type="scientific">Gnathostoma spinigerum</name>
    <dbReference type="NCBI Taxonomy" id="75299"/>
    <lineage>
        <taxon>Eukaryota</taxon>
        <taxon>Metazoa</taxon>
        <taxon>Ecdysozoa</taxon>
        <taxon>Nematoda</taxon>
        <taxon>Chromadorea</taxon>
        <taxon>Rhabditida</taxon>
        <taxon>Spirurina</taxon>
        <taxon>Gnathostomatomorpha</taxon>
        <taxon>Gnathostomatoidea</taxon>
        <taxon>Gnathostomatidae</taxon>
        <taxon>Gnathostoma</taxon>
    </lineage>
</organism>
<dbReference type="Pfam" id="PF03265">
    <property type="entry name" value="DNase_II"/>
    <property type="match status" value="1"/>
</dbReference>
<evidence type="ECO:0000256" key="1">
    <source>
        <dbReference type="ARBA" id="ARBA00007527"/>
    </source>
</evidence>
<dbReference type="PANTHER" id="PTHR10858">
    <property type="entry name" value="DEOXYRIBONUCLEASE II"/>
    <property type="match status" value="1"/>
</dbReference>
<keyword evidence="4" id="KW-1185">Reference proteome</keyword>
<name>A0ABD6E501_9BILA</name>
<evidence type="ECO:0000256" key="2">
    <source>
        <dbReference type="ARBA" id="ARBA00022801"/>
    </source>
</evidence>
<dbReference type="Proteomes" id="UP001608902">
    <property type="component" value="Unassembled WGS sequence"/>
</dbReference>
<dbReference type="AlphaFoldDB" id="A0ABD6E501"/>
<evidence type="ECO:0000313" key="3">
    <source>
        <dbReference type="EMBL" id="MFH4974142.1"/>
    </source>
</evidence>
<accession>A0ABD6E501</accession>
<proteinExistence type="inferred from homology"/>
<comment type="caution">
    <text evidence="3">The sequence shown here is derived from an EMBL/GenBank/DDBJ whole genome shotgun (WGS) entry which is preliminary data.</text>
</comment>
<dbReference type="GO" id="GO:0016787">
    <property type="term" value="F:hydrolase activity"/>
    <property type="evidence" value="ECO:0007669"/>
    <property type="project" value="UniProtKB-KW"/>
</dbReference>
<protein>
    <submittedName>
        <fullName evidence="3">Uncharacterized protein</fullName>
    </submittedName>
</protein>
<evidence type="ECO:0000313" key="4">
    <source>
        <dbReference type="Proteomes" id="UP001608902"/>
    </source>
</evidence>
<dbReference type="PANTHER" id="PTHR10858:SF23">
    <property type="entry name" value="DEOXYRIBONUCLEASE II"/>
    <property type="match status" value="1"/>
</dbReference>
<comment type="similarity">
    <text evidence="1">Belongs to the DNase II family.</text>
</comment>